<keyword evidence="4 8" id="KW-0812">Transmembrane</keyword>
<evidence type="ECO:0000256" key="8">
    <source>
        <dbReference type="SAM" id="Phobius"/>
    </source>
</evidence>
<dbReference type="Pfam" id="PF14703">
    <property type="entry name" value="PHM7_cyt"/>
    <property type="match status" value="2"/>
</dbReference>
<evidence type="ECO:0000259" key="11">
    <source>
        <dbReference type="Pfam" id="PF13967"/>
    </source>
</evidence>
<evidence type="ECO:0000259" key="10">
    <source>
        <dbReference type="Pfam" id="PF12621"/>
    </source>
</evidence>
<dbReference type="InterPro" id="IPR022257">
    <property type="entry name" value="PHM7_ext"/>
</dbReference>
<evidence type="ECO:0000256" key="3">
    <source>
        <dbReference type="ARBA" id="ARBA00022448"/>
    </source>
</evidence>
<feature type="compositionally biased region" description="Basic and acidic residues" evidence="7">
    <location>
        <begin position="437"/>
        <end position="458"/>
    </location>
</feature>
<feature type="domain" description="10TM putative phosphate transporter extracellular tail" evidence="10">
    <location>
        <begin position="1168"/>
        <end position="1241"/>
    </location>
</feature>
<feature type="transmembrane region" description="Helical" evidence="8">
    <location>
        <begin position="109"/>
        <end position="130"/>
    </location>
</feature>
<sequence length="1250" mass="141596">MSDPLANLTDPNQGVAQSVSGQGLETFLASVGVSVAVAFVQVSLFLILRNKIARIYKPKSFLVPERERTDPPPVSPWSLIKTIMNFSDREVIKKCGLDAYFFMRYLKTLLVMFIPLACVILPILLPVNFIGGYGNNLWTNATDDDPTSNTTVVGLSTLSWANVRPENADRRWAHLMLALLVIVWVCAVIFSEMRVYIKVRQDWLTSAEHRLRASANTVLVSSIPEKWLSEEALRGLFDVFPGGIRNIWLTRDFSPLLEKIKKREEIHLMLESAESDLIRKCKKNQLKKRDQEEKKRRKQLRTNKPTKAERLQRQKEEDDEAKRRAETEQGISYGDHEETPHNAEQVAAEGTETNEIEPHGGNGQNGQTLNPFAVLDGGILKVGQGLKGGANRLGRAGAGIVGGISAIGHGVDNELERSGGFHFVTTEPGPSANSQARADDRPNLPTDRRVQILAEKPKQSFASERSQTPSEPYGKESMQQELQPKHFGNTVRKLENVEDLYDNEETRWWQFWKPPQGGYASPVPQGAENNEYPFTDQRSLWTKIKQNIPFMGDEEEKIEYPPFVNDGQEEDYQEREGAEWEKWIKPKDRPHHRLAIFEWTPGFLPGLPMLNKKVDTIYWCRKELARWNVEIEEDQKHSERFPIMASAFIQFNNQVAAHMACQSAIHHIPKSMAPRVVEISPEDVIWDNMAMTWWMQWTRVLLACGFVFGMIILWTFPVAFSAGLASIDDLISKYEWLSFLKANEKVHDFVKLAAGVLPPVLLAILLALVPVILNFVAEFQGVKTGSSRSEWVQTYYFFFLFVQVFLVVSISTSAINTLIAVAQHVEDLPNILAKNLPDSANYFFSYLVLQGASVSSGTLLQIAGLAMWYFLSKIFDNTVRAKFKRQITLPQVSWGSFFPVYTNFACIAIIFSVIAPLMTVFAIINFSMLWFAHRYNMLFVTRFRTDTGGVLYPRALNQTFTGLYVMEICLLGLFLIQSSTCYPQAIIMVIAFAFTALYQIFLNREFGPLTRYLPITFEDEAVLRDQAFQKAQDRRLGIITDDDETTTLRSIKTYDDKDIEMQDLDGVADRAPSSQLHQDSAAKTHRKNLSSGGGSFRTKLVNPVSTLKYAGTWAVQSGNTMKNATLGRAEENLKTAAEYRRQRRGKELEAQRAIGEALYGGFADEIEDLTPEERNQLVQKAFTHSAVRARRPVVWIPRDDLGVSDDEVRRTNDYSEHIWISNEGTALDSKCRAVYGRAPPDFSELDLIQL</sequence>
<feature type="region of interest" description="Disordered" evidence="7">
    <location>
        <begin position="426"/>
        <end position="481"/>
    </location>
</feature>
<feature type="transmembrane region" description="Helical" evidence="8">
    <location>
        <begin position="172"/>
        <end position="190"/>
    </location>
</feature>
<feature type="transmembrane region" description="Helical" evidence="8">
    <location>
        <begin position="892"/>
        <end position="911"/>
    </location>
</feature>
<feature type="domain" description="CSC1/OSCA1-like cytosolic" evidence="12">
    <location>
        <begin position="587"/>
        <end position="688"/>
    </location>
</feature>
<feature type="transmembrane region" description="Helical" evidence="8">
    <location>
        <begin position="982"/>
        <end position="1002"/>
    </location>
</feature>
<dbReference type="InterPro" id="IPR032880">
    <property type="entry name" value="CSC1/OSCA1-like_N"/>
</dbReference>
<comment type="similarity">
    <text evidence="2">Belongs to the CSC1 (TC 1.A.17) family.</text>
</comment>
<keyword evidence="6 8" id="KW-0472">Membrane</keyword>
<protein>
    <recommendedName>
        <fullName evidence="15">DUF221 domain-containing protein</fullName>
    </recommendedName>
</protein>
<keyword evidence="14" id="KW-1185">Reference proteome</keyword>
<feature type="transmembrane region" description="Helical" evidence="8">
    <location>
        <begin position="917"/>
        <end position="935"/>
    </location>
</feature>
<feature type="transmembrane region" description="Helical" evidence="8">
    <location>
        <begin position="842"/>
        <end position="871"/>
    </location>
</feature>
<feature type="transmembrane region" description="Helical" evidence="8">
    <location>
        <begin position="797"/>
        <end position="822"/>
    </location>
</feature>
<feature type="region of interest" description="Disordered" evidence="7">
    <location>
        <begin position="285"/>
        <end position="346"/>
    </location>
</feature>
<feature type="domain" description="CSC1/OSCA1-like N-terminal transmembrane" evidence="11">
    <location>
        <begin position="27"/>
        <end position="192"/>
    </location>
</feature>
<evidence type="ECO:0000259" key="12">
    <source>
        <dbReference type="Pfam" id="PF14703"/>
    </source>
</evidence>
<evidence type="ECO:0000256" key="7">
    <source>
        <dbReference type="SAM" id="MobiDB-lite"/>
    </source>
</evidence>
<feature type="compositionally biased region" description="Basic and acidic residues" evidence="7">
    <location>
        <begin position="306"/>
        <end position="327"/>
    </location>
</feature>
<evidence type="ECO:0000256" key="6">
    <source>
        <dbReference type="ARBA" id="ARBA00023136"/>
    </source>
</evidence>
<feature type="compositionally biased region" description="Polar residues" evidence="7">
    <location>
        <begin position="460"/>
        <end position="470"/>
    </location>
</feature>
<feature type="transmembrane region" description="Helical" evidence="8">
    <location>
        <begin position="27"/>
        <end position="48"/>
    </location>
</feature>
<keyword evidence="5 8" id="KW-1133">Transmembrane helix</keyword>
<evidence type="ECO:0008006" key="15">
    <source>
        <dbReference type="Google" id="ProtNLM"/>
    </source>
</evidence>
<evidence type="ECO:0000256" key="1">
    <source>
        <dbReference type="ARBA" id="ARBA00004141"/>
    </source>
</evidence>
<feature type="transmembrane region" description="Helical" evidence="8">
    <location>
        <begin position="756"/>
        <end position="776"/>
    </location>
</feature>
<dbReference type="InterPro" id="IPR027815">
    <property type="entry name" value="CSC1/OSCA1-like_cyt"/>
</dbReference>
<accession>A0ABR1PKL3</accession>
<feature type="transmembrane region" description="Helical" evidence="8">
    <location>
        <begin position="955"/>
        <end position="976"/>
    </location>
</feature>
<evidence type="ECO:0000256" key="4">
    <source>
        <dbReference type="ARBA" id="ARBA00022692"/>
    </source>
</evidence>
<feature type="domain" description="CSC1/OSCA1-like cytosolic" evidence="12">
    <location>
        <begin position="216"/>
        <end position="301"/>
    </location>
</feature>
<comment type="caution">
    <text evidence="13">The sequence shown here is derived from an EMBL/GenBank/DDBJ whole genome shotgun (WGS) entry which is preliminary data.</text>
</comment>
<reference evidence="13 14" key="1">
    <citation type="submission" date="2024-02" db="EMBL/GenBank/DDBJ databases">
        <title>De novo assembly and annotation of 12 fungi associated with fruit tree decline syndrome in Ontario, Canada.</title>
        <authorList>
            <person name="Sulman M."/>
            <person name="Ellouze W."/>
            <person name="Ilyukhin E."/>
        </authorList>
    </citation>
    <scope>NUCLEOTIDE SEQUENCE [LARGE SCALE GENOMIC DNA]</scope>
    <source>
        <strain evidence="13 14">M169</strain>
    </source>
</reference>
<dbReference type="Pfam" id="PF12621">
    <property type="entry name" value="PHM7_ext"/>
    <property type="match status" value="1"/>
</dbReference>
<gene>
    <name evidence="13" type="ORF">SLS63_002229</name>
</gene>
<feature type="region of interest" description="Disordered" evidence="7">
    <location>
        <begin position="1073"/>
        <end position="1096"/>
    </location>
</feature>
<feature type="transmembrane region" description="Helical" evidence="8">
    <location>
        <begin position="700"/>
        <end position="727"/>
    </location>
</feature>
<dbReference type="InterPro" id="IPR045122">
    <property type="entry name" value="Csc1-like"/>
</dbReference>
<dbReference type="Pfam" id="PF13967">
    <property type="entry name" value="RSN1_TM"/>
    <property type="match status" value="1"/>
</dbReference>
<evidence type="ECO:0000256" key="2">
    <source>
        <dbReference type="ARBA" id="ARBA00007779"/>
    </source>
</evidence>
<comment type="subcellular location">
    <subcellularLocation>
        <location evidence="1">Membrane</location>
        <topology evidence="1">Multi-pass membrane protein</topology>
    </subcellularLocation>
</comment>
<dbReference type="Pfam" id="PF02714">
    <property type="entry name" value="RSN1_7TM"/>
    <property type="match status" value="1"/>
</dbReference>
<evidence type="ECO:0000256" key="5">
    <source>
        <dbReference type="ARBA" id="ARBA00022989"/>
    </source>
</evidence>
<evidence type="ECO:0000259" key="9">
    <source>
        <dbReference type="Pfam" id="PF02714"/>
    </source>
</evidence>
<evidence type="ECO:0000313" key="13">
    <source>
        <dbReference type="EMBL" id="KAK7738892.1"/>
    </source>
</evidence>
<dbReference type="EMBL" id="JAKNSF020000005">
    <property type="protein sequence ID" value="KAK7738892.1"/>
    <property type="molecule type" value="Genomic_DNA"/>
</dbReference>
<feature type="domain" description="CSC1/OSCA1-like 7TM region" evidence="9">
    <location>
        <begin position="701"/>
        <end position="974"/>
    </location>
</feature>
<dbReference type="PANTHER" id="PTHR13018:SF20">
    <property type="entry name" value="SPORULATION-SPECIFIC PROTEIN 75"/>
    <property type="match status" value="1"/>
</dbReference>
<dbReference type="Proteomes" id="UP001430848">
    <property type="component" value="Unassembled WGS sequence"/>
</dbReference>
<evidence type="ECO:0000313" key="14">
    <source>
        <dbReference type="Proteomes" id="UP001430848"/>
    </source>
</evidence>
<name>A0ABR1PKL3_DIAER</name>
<keyword evidence="3" id="KW-0813">Transport</keyword>
<proteinExistence type="inferred from homology"/>
<dbReference type="InterPro" id="IPR003864">
    <property type="entry name" value="CSC1/OSCA1-like_7TM"/>
</dbReference>
<organism evidence="13 14">
    <name type="scientific">Diaporthe eres</name>
    <name type="common">Phomopsis oblonga</name>
    <dbReference type="NCBI Taxonomy" id="83184"/>
    <lineage>
        <taxon>Eukaryota</taxon>
        <taxon>Fungi</taxon>
        <taxon>Dikarya</taxon>
        <taxon>Ascomycota</taxon>
        <taxon>Pezizomycotina</taxon>
        <taxon>Sordariomycetes</taxon>
        <taxon>Sordariomycetidae</taxon>
        <taxon>Diaporthales</taxon>
        <taxon>Diaporthaceae</taxon>
        <taxon>Diaporthe</taxon>
        <taxon>Diaporthe eres species complex</taxon>
    </lineage>
</organism>
<dbReference type="PANTHER" id="PTHR13018">
    <property type="entry name" value="PROBABLE MEMBRANE PROTEIN DUF221-RELATED"/>
    <property type="match status" value="1"/>
</dbReference>